<protein>
    <submittedName>
        <fullName evidence="10">Uncharacterized protein</fullName>
    </submittedName>
</protein>
<evidence type="ECO:0000256" key="6">
    <source>
        <dbReference type="ARBA" id="ARBA00023242"/>
    </source>
</evidence>
<keyword evidence="3" id="KW-0805">Transcription regulation</keyword>
<evidence type="ECO:0000256" key="3">
    <source>
        <dbReference type="ARBA" id="ARBA00023015"/>
    </source>
</evidence>
<dbReference type="Proteomes" id="UP001632038">
    <property type="component" value="Unassembled WGS sequence"/>
</dbReference>
<dbReference type="InterPro" id="IPR009057">
    <property type="entry name" value="Homeodomain-like_sf"/>
</dbReference>
<dbReference type="PROSITE" id="PS50090">
    <property type="entry name" value="MYB_LIKE"/>
    <property type="match status" value="1"/>
</dbReference>
<evidence type="ECO:0000256" key="2">
    <source>
        <dbReference type="ARBA" id="ARBA00022737"/>
    </source>
</evidence>
<dbReference type="SUPFAM" id="SSF46689">
    <property type="entry name" value="Homeodomain-like"/>
    <property type="match status" value="1"/>
</dbReference>
<evidence type="ECO:0000313" key="10">
    <source>
        <dbReference type="EMBL" id="KAL3631184.1"/>
    </source>
</evidence>
<comment type="caution">
    <text evidence="10">The sequence shown here is derived from an EMBL/GenBank/DDBJ whole genome shotgun (WGS) entry which is preliminary data.</text>
</comment>
<dbReference type="SMART" id="SM00717">
    <property type="entry name" value="SANT"/>
    <property type="match status" value="1"/>
</dbReference>
<keyword evidence="6" id="KW-0539">Nucleus</keyword>
<reference evidence="11" key="1">
    <citation type="journal article" date="2024" name="IScience">
        <title>Strigolactones Initiate the Formation of Haustorium-like Structures in Castilleja.</title>
        <authorList>
            <person name="Buerger M."/>
            <person name="Peterson D."/>
            <person name="Chory J."/>
        </authorList>
    </citation>
    <scope>NUCLEOTIDE SEQUENCE [LARGE SCALE GENOMIC DNA]</scope>
</reference>
<dbReference type="Pfam" id="PF00249">
    <property type="entry name" value="Myb_DNA-binding"/>
    <property type="match status" value="1"/>
</dbReference>
<evidence type="ECO:0000313" key="11">
    <source>
        <dbReference type="Proteomes" id="UP001632038"/>
    </source>
</evidence>
<feature type="compositionally biased region" description="Polar residues" evidence="7">
    <location>
        <begin position="76"/>
        <end position="87"/>
    </location>
</feature>
<dbReference type="InterPro" id="IPR015495">
    <property type="entry name" value="Myb_TF_plants"/>
</dbReference>
<evidence type="ECO:0000259" key="8">
    <source>
        <dbReference type="PROSITE" id="PS50090"/>
    </source>
</evidence>
<dbReference type="CDD" id="cd00167">
    <property type="entry name" value="SANT"/>
    <property type="match status" value="1"/>
</dbReference>
<evidence type="ECO:0000256" key="4">
    <source>
        <dbReference type="ARBA" id="ARBA00023125"/>
    </source>
</evidence>
<dbReference type="AlphaFoldDB" id="A0ABD3CNR0"/>
<name>A0ABD3CNR0_9LAMI</name>
<evidence type="ECO:0000259" key="9">
    <source>
        <dbReference type="PROSITE" id="PS51294"/>
    </source>
</evidence>
<dbReference type="PANTHER" id="PTHR10641">
    <property type="entry name" value="MYB FAMILY TRANSCRIPTION FACTOR"/>
    <property type="match status" value="1"/>
</dbReference>
<dbReference type="GO" id="GO:0000976">
    <property type="term" value="F:transcription cis-regulatory region binding"/>
    <property type="evidence" value="ECO:0007669"/>
    <property type="project" value="UniProtKB-ARBA"/>
</dbReference>
<feature type="region of interest" description="Disordered" evidence="7">
    <location>
        <begin position="64"/>
        <end position="90"/>
    </location>
</feature>
<evidence type="ECO:0000256" key="5">
    <source>
        <dbReference type="ARBA" id="ARBA00023163"/>
    </source>
</evidence>
<proteinExistence type="predicted"/>
<keyword evidence="2" id="KW-0677">Repeat</keyword>
<dbReference type="PROSITE" id="PS51294">
    <property type="entry name" value="HTH_MYB"/>
    <property type="match status" value="1"/>
</dbReference>
<dbReference type="GO" id="GO:0005634">
    <property type="term" value="C:nucleus"/>
    <property type="evidence" value="ECO:0007669"/>
    <property type="project" value="UniProtKB-SubCell"/>
</dbReference>
<dbReference type="Gene3D" id="1.10.10.60">
    <property type="entry name" value="Homeodomain-like"/>
    <property type="match status" value="1"/>
</dbReference>
<keyword evidence="5" id="KW-0804">Transcription</keyword>
<organism evidence="10 11">
    <name type="scientific">Castilleja foliolosa</name>
    <dbReference type="NCBI Taxonomy" id="1961234"/>
    <lineage>
        <taxon>Eukaryota</taxon>
        <taxon>Viridiplantae</taxon>
        <taxon>Streptophyta</taxon>
        <taxon>Embryophyta</taxon>
        <taxon>Tracheophyta</taxon>
        <taxon>Spermatophyta</taxon>
        <taxon>Magnoliopsida</taxon>
        <taxon>eudicotyledons</taxon>
        <taxon>Gunneridae</taxon>
        <taxon>Pentapetalae</taxon>
        <taxon>asterids</taxon>
        <taxon>lamiids</taxon>
        <taxon>Lamiales</taxon>
        <taxon>Orobanchaceae</taxon>
        <taxon>Pedicularideae</taxon>
        <taxon>Castillejinae</taxon>
        <taxon>Castilleja</taxon>
    </lineage>
</organism>
<dbReference type="PANTHER" id="PTHR10641:SF586">
    <property type="entry name" value="TRANSCRIPTION FACTOR MYB16"/>
    <property type="match status" value="1"/>
</dbReference>
<evidence type="ECO:0000256" key="7">
    <source>
        <dbReference type="SAM" id="MobiDB-lite"/>
    </source>
</evidence>
<feature type="domain" description="Myb-like" evidence="8">
    <location>
        <begin position="8"/>
        <end position="58"/>
    </location>
</feature>
<dbReference type="FunFam" id="1.10.10.60:FF:000394">
    <property type="entry name" value="MYB transcription factor"/>
    <property type="match status" value="1"/>
</dbReference>
<keyword evidence="11" id="KW-1185">Reference proteome</keyword>
<comment type="subcellular location">
    <subcellularLocation>
        <location evidence="1">Nucleus</location>
    </subcellularLocation>
</comment>
<accession>A0ABD3CNR0</accession>
<gene>
    <name evidence="10" type="ORF">CASFOL_024168</name>
</gene>
<keyword evidence="4" id="KW-0238">DNA-binding</keyword>
<dbReference type="InterPro" id="IPR001005">
    <property type="entry name" value="SANT/Myb"/>
</dbReference>
<evidence type="ECO:0000256" key="1">
    <source>
        <dbReference type="ARBA" id="ARBA00004123"/>
    </source>
</evidence>
<dbReference type="EMBL" id="JAVIJP010000032">
    <property type="protein sequence ID" value="KAL3631184.1"/>
    <property type="molecule type" value="Genomic_DNA"/>
</dbReference>
<feature type="domain" description="HTH myb-type" evidence="9">
    <location>
        <begin position="8"/>
        <end position="62"/>
    </location>
</feature>
<dbReference type="InterPro" id="IPR017930">
    <property type="entry name" value="Myb_dom"/>
</dbReference>
<sequence>MRWTNYLRPDIRRGKFSTDEEKTIIRLHALLGNRWSSIAAYLPKRTDNEIKNYWNTRLKKRLTRMGIDPATHKPKNNSPGGSAQSRHAANVSHMAQWEMARLEAEARLARASKLHLLRKFTAASPTLPRPAPTAPLRCLDVLKAWQASNGSPTSTLNFSCNSGAVPTVSLIMENGVVSENSNIEEKGKMENCTLAYDHVEYDNYDATGAMDLAAGNHNSEFEDIKKYWNDLLNMVSSPMELPMLLG</sequence>